<dbReference type="KEGG" id="fli:Fleli_1394"/>
<dbReference type="EMBL" id="CP003345">
    <property type="protein sequence ID" value="AFM03825.1"/>
    <property type="molecule type" value="Genomic_DNA"/>
</dbReference>
<reference evidence="3" key="1">
    <citation type="submission" date="2012-06" db="EMBL/GenBank/DDBJ databases">
        <title>The complete genome of Flexibacter litoralis DSM 6794.</title>
        <authorList>
            <person name="Lucas S."/>
            <person name="Copeland A."/>
            <person name="Lapidus A."/>
            <person name="Glavina del Rio T."/>
            <person name="Dalin E."/>
            <person name="Tice H."/>
            <person name="Bruce D."/>
            <person name="Goodwin L."/>
            <person name="Pitluck S."/>
            <person name="Peters L."/>
            <person name="Ovchinnikova G."/>
            <person name="Lu M."/>
            <person name="Kyrpides N."/>
            <person name="Mavromatis K."/>
            <person name="Ivanova N."/>
            <person name="Brettin T."/>
            <person name="Detter J.C."/>
            <person name="Han C."/>
            <person name="Larimer F."/>
            <person name="Land M."/>
            <person name="Hauser L."/>
            <person name="Markowitz V."/>
            <person name="Cheng J.-F."/>
            <person name="Hugenholtz P."/>
            <person name="Woyke T."/>
            <person name="Wu D."/>
            <person name="Spring S."/>
            <person name="Lang E."/>
            <person name="Kopitz M."/>
            <person name="Brambilla E."/>
            <person name="Klenk H.-P."/>
            <person name="Eisen J.A."/>
        </authorList>
    </citation>
    <scope>NUCLEOTIDE SEQUENCE [LARGE SCALE GENOMIC DNA]</scope>
    <source>
        <strain evidence="3">ATCC 23117 / DSM 6794 / NBRC 15988 / NCIMB 1366 / Sio-4</strain>
    </source>
</reference>
<sequence length="201" mass="21991">MILLGMGTTLTTTSCNSKKKAAEAAKAQAAAEKQRKVDKATSDLKAVLNDTSMSADERQKRIDAIKAMNIGDPTVTDLIAQAEQSVKSQRIREEEKKREEEAQAEANKKSKTIKDFFTEIANASDANTANASIQNALKLFTSPEAPVLIIIAEEGGEKDYDEPTTAEKYLNFVKDQKKMNHKVVSIGTDDNGKIKLLELSN</sequence>
<evidence type="ECO:0000256" key="1">
    <source>
        <dbReference type="SAM" id="MobiDB-lite"/>
    </source>
</evidence>
<proteinExistence type="predicted"/>
<evidence type="ECO:0000313" key="2">
    <source>
        <dbReference type="EMBL" id="AFM03825.1"/>
    </source>
</evidence>
<organism evidence="2 3">
    <name type="scientific">Bernardetia litoralis (strain ATCC 23117 / DSM 6794 / NBRC 15988 / NCIMB 1366 / Fx l1 / Sio-4)</name>
    <name type="common">Flexibacter litoralis</name>
    <dbReference type="NCBI Taxonomy" id="880071"/>
    <lineage>
        <taxon>Bacteria</taxon>
        <taxon>Pseudomonadati</taxon>
        <taxon>Bacteroidota</taxon>
        <taxon>Cytophagia</taxon>
        <taxon>Cytophagales</taxon>
        <taxon>Bernardetiaceae</taxon>
        <taxon>Bernardetia</taxon>
    </lineage>
</organism>
<name>I4AIP0_BERLS</name>
<dbReference type="Proteomes" id="UP000006054">
    <property type="component" value="Chromosome"/>
</dbReference>
<dbReference type="AlphaFoldDB" id="I4AIP0"/>
<dbReference type="eggNOG" id="ENOG5032WZN">
    <property type="taxonomic scope" value="Bacteria"/>
</dbReference>
<keyword evidence="3" id="KW-1185">Reference proteome</keyword>
<dbReference type="HOGENOM" id="CLU_1358763_0_0_10"/>
<gene>
    <name evidence="2" type="ordered locus">Fleli_1394</name>
</gene>
<feature type="region of interest" description="Disordered" evidence="1">
    <location>
        <begin position="86"/>
        <end position="107"/>
    </location>
</feature>
<protein>
    <submittedName>
        <fullName evidence="2">Uncharacterized protein</fullName>
    </submittedName>
</protein>
<feature type="compositionally biased region" description="Basic and acidic residues" evidence="1">
    <location>
        <begin position="90"/>
        <end position="107"/>
    </location>
</feature>
<accession>I4AIP0</accession>
<evidence type="ECO:0000313" key="3">
    <source>
        <dbReference type="Proteomes" id="UP000006054"/>
    </source>
</evidence>